<evidence type="ECO:0000313" key="4">
    <source>
        <dbReference type="Proteomes" id="UP001521116"/>
    </source>
</evidence>
<sequence>MFANGPSYNMNALPAGGDVHEDSEEDDADEEAKFKAANGVIQIDYKGQSSTLKSAEEIAAWIEERKKRFPTKERIAQKQKEEDVRRRAREQAEVERKSKFPQQERQPKKRKHKDADEQDRAIKKAEKLREKLRKAEKQIEKARANTAPKTVSEAVPNKALGINYDSDESTGQGSDDGSGSLAESSSEVSTDSDSEDSSSDDESDDDAPPEEESSEKRPLRVHLPNRKAIQTATPRARREKEINTPKRTTLRERMVEQERRQEAELALRAIKFLGENGVLG</sequence>
<dbReference type="InterPro" id="IPR019496">
    <property type="entry name" value="NUFIP1_cons_dom"/>
</dbReference>
<dbReference type="PANTHER" id="PTHR13309:SF0">
    <property type="entry name" value="FMR1-INTERACTING PROTEIN NUFIP1"/>
    <property type="match status" value="1"/>
</dbReference>
<feature type="compositionally biased region" description="Acidic residues" evidence="1">
    <location>
        <begin position="21"/>
        <end position="30"/>
    </location>
</feature>
<gene>
    <name evidence="3" type="ORF">SLS56_002765</name>
</gene>
<keyword evidence="4" id="KW-1185">Reference proteome</keyword>
<feature type="compositionally biased region" description="Basic and acidic residues" evidence="1">
    <location>
        <begin position="113"/>
        <end position="143"/>
    </location>
</feature>
<name>A0ABR3T2E8_9PEZI</name>
<dbReference type="EMBL" id="JAJVDC020000020">
    <property type="protein sequence ID" value="KAL1633617.1"/>
    <property type="molecule type" value="Genomic_DNA"/>
</dbReference>
<evidence type="ECO:0000256" key="1">
    <source>
        <dbReference type="SAM" id="MobiDB-lite"/>
    </source>
</evidence>
<evidence type="ECO:0000313" key="3">
    <source>
        <dbReference type="EMBL" id="KAL1633617.1"/>
    </source>
</evidence>
<protein>
    <recommendedName>
        <fullName evidence="2">FMR1-interacting protein 1 conserved domain-containing protein</fullName>
    </recommendedName>
</protein>
<accession>A0ABR3T2E8</accession>
<comment type="caution">
    <text evidence="3">The sequence shown here is derived from an EMBL/GenBank/DDBJ whole genome shotgun (WGS) entry which is preliminary data.</text>
</comment>
<dbReference type="Pfam" id="PF10453">
    <property type="entry name" value="NUFIP1"/>
    <property type="match status" value="1"/>
</dbReference>
<feature type="compositionally biased region" description="Polar residues" evidence="1">
    <location>
        <begin position="1"/>
        <end position="10"/>
    </location>
</feature>
<feature type="domain" description="FMR1-interacting protein 1 conserved" evidence="2">
    <location>
        <begin position="46"/>
        <end position="86"/>
    </location>
</feature>
<dbReference type="PANTHER" id="PTHR13309">
    <property type="entry name" value="NUCLEAR FRAGILE X MENTAL RETARDATION PROTEIN INTERACTING PROTEIN 1"/>
    <property type="match status" value="1"/>
</dbReference>
<feature type="region of interest" description="Disordered" evidence="1">
    <location>
        <begin position="1"/>
        <end position="31"/>
    </location>
</feature>
<organism evidence="3 4">
    <name type="scientific">Neofusicoccum ribis</name>
    <dbReference type="NCBI Taxonomy" id="45134"/>
    <lineage>
        <taxon>Eukaryota</taxon>
        <taxon>Fungi</taxon>
        <taxon>Dikarya</taxon>
        <taxon>Ascomycota</taxon>
        <taxon>Pezizomycotina</taxon>
        <taxon>Dothideomycetes</taxon>
        <taxon>Dothideomycetes incertae sedis</taxon>
        <taxon>Botryosphaeriales</taxon>
        <taxon>Botryosphaeriaceae</taxon>
        <taxon>Neofusicoccum</taxon>
    </lineage>
</organism>
<dbReference type="InterPro" id="IPR039136">
    <property type="entry name" value="NUFIP1-like"/>
</dbReference>
<proteinExistence type="predicted"/>
<feature type="compositionally biased region" description="Basic and acidic residues" evidence="1">
    <location>
        <begin position="65"/>
        <end position="98"/>
    </location>
</feature>
<feature type="region of interest" description="Disordered" evidence="1">
    <location>
        <begin position="65"/>
        <end position="256"/>
    </location>
</feature>
<feature type="compositionally biased region" description="Low complexity" evidence="1">
    <location>
        <begin position="169"/>
        <end position="189"/>
    </location>
</feature>
<feature type="compositionally biased region" description="Basic and acidic residues" evidence="1">
    <location>
        <begin position="236"/>
        <end position="256"/>
    </location>
</feature>
<evidence type="ECO:0000259" key="2">
    <source>
        <dbReference type="Pfam" id="PF10453"/>
    </source>
</evidence>
<dbReference type="Proteomes" id="UP001521116">
    <property type="component" value="Unassembled WGS sequence"/>
</dbReference>
<feature type="compositionally biased region" description="Acidic residues" evidence="1">
    <location>
        <begin position="190"/>
        <end position="213"/>
    </location>
</feature>
<reference evidence="3 4" key="1">
    <citation type="submission" date="2024-02" db="EMBL/GenBank/DDBJ databases">
        <title>De novo assembly and annotation of 12 fungi associated with fruit tree decline syndrome in Ontario, Canada.</title>
        <authorList>
            <person name="Sulman M."/>
            <person name="Ellouze W."/>
            <person name="Ilyukhin E."/>
        </authorList>
    </citation>
    <scope>NUCLEOTIDE SEQUENCE [LARGE SCALE GENOMIC DNA]</scope>
    <source>
        <strain evidence="3 4">M1-105</strain>
    </source>
</reference>